<sequence>MKMRPRPSIALNILTLLVLSSAWGWAIYSSAGPVPWLWVGIGGLTGFFFALYCWIYMEDLLPPDN</sequence>
<dbReference type="Proteomes" id="UP001156882">
    <property type="component" value="Unassembled WGS sequence"/>
</dbReference>
<evidence type="ECO:0000256" key="1">
    <source>
        <dbReference type="SAM" id="Phobius"/>
    </source>
</evidence>
<dbReference type="RefSeq" id="WP_284314621.1">
    <property type="nucleotide sequence ID" value="NZ_BSPC01000052.1"/>
</dbReference>
<proteinExistence type="predicted"/>
<feature type="transmembrane region" description="Helical" evidence="1">
    <location>
        <begin position="34"/>
        <end position="57"/>
    </location>
</feature>
<organism evidence="2 3">
    <name type="scientific">Labrys miyagiensis</name>
    <dbReference type="NCBI Taxonomy" id="346912"/>
    <lineage>
        <taxon>Bacteria</taxon>
        <taxon>Pseudomonadati</taxon>
        <taxon>Pseudomonadota</taxon>
        <taxon>Alphaproteobacteria</taxon>
        <taxon>Hyphomicrobiales</taxon>
        <taxon>Xanthobacteraceae</taxon>
        <taxon>Labrys</taxon>
    </lineage>
</organism>
<name>A0ABQ6CSB0_9HYPH</name>
<reference evidence="3" key="1">
    <citation type="journal article" date="2019" name="Int. J. Syst. Evol. Microbiol.">
        <title>The Global Catalogue of Microorganisms (GCM) 10K type strain sequencing project: providing services to taxonomists for standard genome sequencing and annotation.</title>
        <authorList>
            <consortium name="The Broad Institute Genomics Platform"/>
            <consortium name="The Broad Institute Genome Sequencing Center for Infectious Disease"/>
            <person name="Wu L."/>
            <person name="Ma J."/>
        </authorList>
    </citation>
    <scope>NUCLEOTIDE SEQUENCE [LARGE SCALE GENOMIC DNA]</scope>
    <source>
        <strain evidence="3">NBRC 101365</strain>
    </source>
</reference>
<evidence type="ECO:0000313" key="3">
    <source>
        <dbReference type="Proteomes" id="UP001156882"/>
    </source>
</evidence>
<evidence type="ECO:0000313" key="2">
    <source>
        <dbReference type="EMBL" id="GLS21614.1"/>
    </source>
</evidence>
<keyword evidence="3" id="KW-1185">Reference proteome</keyword>
<keyword evidence="1" id="KW-0812">Transmembrane</keyword>
<dbReference type="EMBL" id="BSPC01000052">
    <property type="protein sequence ID" value="GLS21614.1"/>
    <property type="molecule type" value="Genomic_DNA"/>
</dbReference>
<keyword evidence="1" id="KW-1133">Transmembrane helix</keyword>
<gene>
    <name evidence="2" type="ORF">GCM10007874_46310</name>
</gene>
<comment type="caution">
    <text evidence="2">The sequence shown here is derived from an EMBL/GenBank/DDBJ whole genome shotgun (WGS) entry which is preliminary data.</text>
</comment>
<accession>A0ABQ6CSB0</accession>
<keyword evidence="1" id="KW-0472">Membrane</keyword>
<protein>
    <submittedName>
        <fullName evidence="2">Uncharacterized protein</fullName>
    </submittedName>
</protein>